<keyword evidence="3 8" id="KW-0813">Transport</keyword>
<comment type="subcellular location">
    <subcellularLocation>
        <location evidence="8">Cell membrane</location>
        <topology evidence="8">Peripheral membrane protein</topology>
    </subcellularLocation>
    <subcellularLocation>
        <location evidence="1">Endomembrane system</location>
        <topology evidence="1">Peripheral membrane protein</topology>
    </subcellularLocation>
</comment>
<dbReference type="AlphaFoldDB" id="A0A1F7GFI1"/>
<keyword evidence="6 8" id="KW-0139">CF(1)</keyword>
<dbReference type="GO" id="GO:0012505">
    <property type="term" value="C:endomembrane system"/>
    <property type="evidence" value="ECO:0007669"/>
    <property type="project" value="UniProtKB-SubCell"/>
</dbReference>
<comment type="subunit">
    <text evidence="8 9">F-type ATPases have 2 components, CF(1) - the catalytic core - and CF(0) - the membrane proton channel. CF(1) has five subunits: alpha(3), beta(3), gamma(1), delta(1), epsilon(1). CF(0) has three main subunits: a, b and c.</text>
</comment>
<keyword evidence="7 8" id="KW-0066">ATP synthesis</keyword>
<proteinExistence type="inferred from homology"/>
<feature type="domain" description="ATP synthase F1 complex delta/epsilon subunit N-terminal" evidence="10">
    <location>
        <begin position="3"/>
        <end position="79"/>
    </location>
</feature>
<dbReference type="GO" id="GO:0005524">
    <property type="term" value="F:ATP binding"/>
    <property type="evidence" value="ECO:0007669"/>
    <property type="project" value="UniProtKB-UniRule"/>
</dbReference>
<keyword evidence="8" id="KW-0375">Hydrogen ion transport</keyword>
<dbReference type="GO" id="GO:0045259">
    <property type="term" value="C:proton-transporting ATP synthase complex"/>
    <property type="evidence" value="ECO:0007669"/>
    <property type="project" value="UniProtKB-KW"/>
</dbReference>
<keyword evidence="8" id="KW-1003">Cell membrane</keyword>
<evidence type="ECO:0000313" key="12">
    <source>
        <dbReference type="Proteomes" id="UP000176850"/>
    </source>
</evidence>
<evidence type="ECO:0000256" key="7">
    <source>
        <dbReference type="ARBA" id="ARBA00023310"/>
    </source>
</evidence>
<dbReference type="SUPFAM" id="SSF51344">
    <property type="entry name" value="Epsilon subunit of F1F0-ATP synthase N-terminal domain"/>
    <property type="match status" value="1"/>
</dbReference>
<keyword evidence="5 8" id="KW-0472">Membrane</keyword>
<dbReference type="Gene3D" id="2.60.15.10">
    <property type="entry name" value="F0F1 ATP synthase delta/epsilon subunit, N-terminal"/>
    <property type="match status" value="1"/>
</dbReference>
<comment type="function">
    <text evidence="8">Produces ATP from ADP in the presence of a proton gradient across the membrane.</text>
</comment>
<dbReference type="HAMAP" id="MF_00530">
    <property type="entry name" value="ATP_synth_epsil_bac"/>
    <property type="match status" value="1"/>
</dbReference>
<dbReference type="EMBL" id="MFZH01000039">
    <property type="protein sequence ID" value="OGK17670.1"/>
    <property type="molecule type" value="Genomic_DNA"/>
</dbReference>
<dbReference type="PANTHER" id="PTHR13822">
    <property type="entry name" value="ATP SYNTHASE DELTA/EPSILON CHAIN"/>
    <property type="match status" value="1"/>
</dbReference>
<dbReference type="PANTHER" id="PTHR13822:SF10">
    <property type="entry name" value="ATP SYNTHASE EPSILON CHAIN, CHLOROPLASTIC"/>
    <property type="match status" value="1"/>
</dbReference>
<evidence type="ECO:0000256" key="2">
    <source>
        <dbReference type="ARBA" id="ARBA00005712"/>
    </source>
</evidence>
<dbReference type="CDD" id="cd12152">
    <property type="entry name" value="F1-ATPase_delta"/>
    <property type="match status" value="1"/>
</dbReference>
<evidence type="ECO:0000313" key="11">
    <source>
        <dbReference type="EMBL" id="OGK17670.1"/>
    </source>
</evidence>
<evidence type="ECO:0000256" key="4">
    <source>
        <dbReference type="ARBA" id="ARBA00023065"/>
    </source>
</evidence>
<protein>
    <recommendedName>
        <fullName evidence="8">ATP synthase epsilon chain</fullName>
    </recommendedName>
    <alternativeName>
        <fullName evidence="8">ATP synthase F1 sector epsilon subunit</fullName>
    </alternativeName>
    <alternativeName>
        <fullName evidence="8">F-ATPase epsilon subunit</fullName>
    </alternativeName>
</protein>
<name>A0A1F7GFI1_9BACT</name>
<evidence type="ECO:0000256" key="1">
    <source>
        <dbReference type="ARBA" id="ARBA00004184"/>
    </source>
</evidence>
<dbReference type="NCBIfam" id="TIGR01216">
    <property type="entry name" value="ATP_synt_epsi"/>
    <property type="match status" value="1"/>
</dbReference>
<evidence type="ECO:0000256" key="9">
    <source>
        <dbReference type="RuleBase" id="RU003656"/>
    </source>
</evidence>
<gene>
    <name evidence="8" type="primary">atpC</name>
    <name evidence="11" type="ORF">A2799_04475</name>
</gene>
<accession>A0A1F7GFI1</accession>
<dbReference type="InterPro" id="IPR001469">
    <property type="entry name" value="ATP_synth_F1_dsu/esu"/>
</dbReference>
<evidence type="ECO:0000259" key="10">
    <source>
        <dbReference type="Pfam" id="PF02823"/>
    </source>
</evidence>
<keyword evidence="4 8" id="KW-0406">Ion transport</keyword>
<dbReference type="Pfam" id="PF02823">
    <property type="entry name" value="ATP-synt_DE_N"/>
    <property type="match status" value="1"/>
</dbReference>
<comment type="similarity">
    <text evidence="2 8 9">Belongs to the ATPase epsilon chain family.</text>
</comment>
<organism evidence="11 12">
    <name type="scientific">Candidatus Roizmanbacteria bacterium RIFCSPHIGHO2_01_FULL_39_24</name>
    <dbReference type="NCBI Taxonomy" id="1802032"/>
    <lineage>
        <taxon>Bacteria</taxon>
        <taxon>Candidatus Roizmaniibacteriota</taxon>
    </lineage>
</organism>
<dbReference type="GO" id="GO:0046933">
    <property type="term" value="F:proton-transporting ATP synthase activity, rotational mechanism"/>
    <property type="evidence" value="ECO:0007669"/>
    <property type="project" value="UniProtKB-UniRule"/>
</dbReference>
<evidence type="ECO:0000256" key="6">
    <source>
        <dbReference type="ARBA" id="ARBA00023196"/>
    </source>
</evidence>
<comment type="caution">
    <text evidence="11">The sequence shown here is derived from an EMBL/GenBank/DDBJ whole genome shotgun (WGS) entry which is preliminary data.</text>
</comment>
<reference evidence="11 12" key="1">
    <citation type="journal article" date="2016" name="Nat. Commun.">
        <title>Thousands of microbial genomes shed light on interconnected biogeochemical processes in an aquifer system.</title>
        <authorList>
            <person name="Anantharaman K."/>
            <person name="Brown C.T."/>
            <person name="Hug L.A."/>
            <person name="Sharon I."/>
            <person name="Castelle C.J."/>
            <person name="Probst A.J."/>
            <person name="Thomas B.C."/>
            <person name="Singh A."/>
            <person name="Wilkins M.J."/>
            <person name="Karaoz U."/>
            <person name="Brodie E.L."/>
            <person name="Williams K.H."/>
            <person name="Hubbard S.S."/>
            <person name="Banfield J.F."/>
        </authorList>
    </citation>
    <scope>NUCLEOTIDE SEQUENCE [LARGE SCALE GENOMIC DNA]</scope>
</reference>
<dbReference type="InterPro" id="IPR036771">
    <property type="entry name" value="ATPsynth_dsu/esu_N"/>
</dbReference>
<evidence type="ECO:0000256" key="3">
    <source>
        <dbReference type="ARBA" id="ARBA00022448"/>
    </source>
</evidence>
<dbReference type="GO" id="GO:0005886">
    <property type="term" value="C:plasma membrane"/>
    <property type="evidence" value="ECO:0007669"/>
    <property type="project" value="UniProtKB-SubCell"/>
</dbReference>
<evidence type="ECO:0000256" key="8">
    <source>
        <dbReference type="HAMAP-Rule" id="MF_00530"/>
    </source>
</evidence>
<evidence type="ECO:0000256" key="5">
    <source>
        <dbReference type="ARBA" id="ARBA00023136"/>
    </source>
</evidence>
<dbReference type="Proteomes" id="UP000176850">
    <property type="component" value="Unassembled WGS sequence"/>
</dbReference>
<sequence>MLLQIITPKKIVFEEDVKSVTVPSTTGDITVLNKHMPLFSQLTEGIITVKRTGEDVVMAIGGGYLETGSGKTILLVSRAYGQDEIDEKAVLAARDQAEKDVASAPGEAERTEALEMLRRTTIDLKLLGKIRRKRN</sequence>
<dbReference type="InterPro" id="IPR020546">
    <property type="entry name" value="ATP_synth_F1_dsu/esu_N"/>
</dbReference>